<comment type="caution">
    <text evidence="2">The sequence shown here is derived from an EMBL/GenBank/DDBJ whole genome shotgun (WGS) entry which is preliminary data.</text>
</comment>
<reference evidence="2" key="2">
    <citation type="journal article" date="2021" name="Microbiome">
        <title>Successional dynamics and alternative stable states in a saline activated sludge microbial community over 9 years.</title>
        <authorList>
            <person name="Wang Y."/>
            <person name="Ye J."/>
            <person name="Ju F."/>
            <person name="Liu L."/>
            <person name="Boyd J.A."/>
            <person name="Deng Y."/>
            <person name="Parks D.H."/>
            <person name="Jiang X."/>
            <person name="Yin X."/>
            <person name="Woodcroft B.J."/>
            <person name="Tyson G.W."/>
            <person name="Hugenholtz P."/>
            <person name="Polz M.F."/>
            <person name="Zhang T."/>
        </authorList>
    </citation>
    <scope>NUCLEOTIDE SEQUENCE</scope>
    <source>
        <strain evidence="2">HKST-UBA13</strain>
    </source>
</reference>
<proteinExistence type="predicted"/>
<dbReference type="AlphaFoldDB" id="A0A955IB33"/>
<feature type="transmembrane region" description="Helical" evidence="1">
    <location>
        <begin position="49"/>
        <end position="67"/>
    </location>
</feature>
<protein>
    <submittedName>
        <fullName evidence="2">Uncharacterized protein</fullName>
    </submittedName>
</protein>
<sequence length="180" mass="20005">MDNTQSSLILGMLALAVIAVAVLLFVVFKQRKKIDYLTQPRYGFMGKSLAIAAAMVLGAAAFITVYINQFHQVPTSISVSDRTEVSIDLKYELKDSTVNLYYLNIIPKIKNIEWGGSDEISVNVLWIINKNGTEIQRDEKGLDIHNTGGILEYLEPGTNSIKARITVNGEIFQKSVILQI</sequence>
<evidence type="ECO:0000313" key="3">
    <source>
        <dbReference type="Proteomes" id="UP000775877"/>
    </source>
</evidence>
<organism evidence="2 3">
    <name type="scientific">Candidatus Dojkabacteria bacterium</name>
    <dbReference type="NCBI Taxonomy" id="2099670"/>
    <lineage>
        <taxon>Bacteria</taxon>
        <taxon>Candidatus Dojkabacteria</taxon>
    </lineage>
</organism>
<gene>
    <name evidence="2" type="ORF">KC678_02355</name>
</gene>
<keyword evidence="1" id="KW-0812">Transmembrane</keyword>
<dbReference type="EMBL" id="JAGQLJ010000045">
    <property type="protein sequence ID" value="MCA9381081.1"/>
    <property type="molecule type" value="Genomic_DNA"/>
</dbReference>
<reference evidence="2" key="1">
    <citation type="submission" date="2020-04" db="EMBL/GenBank/DDBJ databases">
        <authorList>
            <person name="Zhang T."/>
        </authorList>
    </citation>
    <scope>NUCLEOTIDE SEQUENCE</scope>
    <source>
        <strain evidence="2">HKST-UBA13</strain>
    </source>
</reference>
<feature type="transmembrane region" description="Helical" evidence="1">
    <location>
        <begin position="6"/>
        <end position="28"/>
    </location>
</feature>
<keyword evidence="1" id="KW-1133">Transmembrane helix</keyword>
<evidence type="ECO:0000313" key="2">
    <source>
        <dbReference type="EMBL" id="MCA9381081.1"/>
    </source>
</evidence>
<keyword evidence="1" id="KW-0472">Membrane</keyword>
<name>A0A955IB33_9BACT</name>
<dbReference type="Proteomes" id="UP000775877">
    <property type="component" value="Unassembled WGS sequence"/>
</dbReference>
<evidence type="ECO:0000256" key="1">
    <source>
        <dbReference type="SAM" id="Phobius"/>
    </source>
</evidence>
<accession>A0A955IB33</accession>